<evidence type="ECO:0000313" key="3">
    <source>
        <dbReference type="Proteomes" id="UP000801492"/>
    </source>
</evidence>
<feature type="compositionally biased region" description="Basic and acidic residues" evidence="1">
    <location>
        <begin position="290"/>
        <end position="299"/>
    </location>
</feature>
<feature type="compositionally biased region" description="Polar residues" evidence="1">
    <location>
        <begin position="60"/>
        <end position="73"/>
    </location>
</feature>
<feature type="compositionally biased region" description="Acidic residues" evidence="1">
    <location>
        <begin position="103"/>
        <end position="113"/>
    </location>
</feature>
<accession>A0A8K0CYB0</accession>
<reference evidence="2" key="1">
    <citation type="submission" date="2019-08" db="EMBL/GenBank/DDBJ databases">
        <title>The genome of the North American firefly Photinus pyralis.</title>
        <authorList>
            <consortium name="Photinus pyralis genome working group"/>
            <person name="Fallon T.R."/>
            <person name="Sander Lower S.E."/>
            <person name="Weng J.-K."/>
        </authorList>
    </citation>
    <scope>NUCLEOTIDE SEQUENCE</scope>
    <source>
        <strain evidence="2">TRF0915ILg1</strain>
        <tissue evidence="2">Whole body</tissue>
    </source>
</reference>
<proteinExistence type="predicted"/>
<gene>
    <name evidence="2" type="ORF">ILUMI_12524</name>
</gene>
<organism evidence="2 3">
    <name type="scientific">Ignelater luminosus</name>
    <name type="common">Cucubano</name>
    <name type="synonym">Pyrophorus luminosus</name>
    <dbReference type="NCBI Taxonomy" id="2038154"/>
    <lineage>
        <taxon>Eukaryota</taxon>
        <taxon>Metazoa</taxon>
        <taxon>Ecdysozoa</taxon>
        <taxon>Arthropoda</taxon>
        <taxon>Hexapoda</taxon>
        <taxon>Insecta</taxon>
        <taxon>Pterygota</taxon>
        <taxon>Neoptera</taxon>
        <taxon>Endopterygota</taxon>
        <taxon>Coleoptera</taxon>
        <taxon>Polyphaga</taxon>
        <taxon>Elateriformia</taxon>
        <taxon>Elateroidea</taxon>
        <taxon>Elateridae</taxon>
        <taxon>Agrypninae</taxon>
        <taxon>Pyrophorini</taxon>
        <taxon>Ignelater</taxon>
    </lineage>
</organism>
<dbReference type="EMBL" id="VTPC01007784">
    <property type="protein sequence ID" value="KAF2893651.1"/>
    <property type="molecule type" value="Genomic_DNA"/>
</dbReference>
<feature type="region of interest" description="Disordered" evidence="1">
    <location>
        <begin position="60"/>
        <end position="128"/>
    </location>
</feature>
<dbReference type="Proteomes" id="UP000801492">
    <property type="component" value="Unassembled WGS sequence"/>
</dbReference>
<evidence type="ECO:0000256" key="1">
    <source>
        <dbReference type="SAM" id="MobiDB-lite"/>
    </source>
</evidence>
<feature type="region of interest" description="Disordered" evidence="1">
    <location>
        <begin position="223"/>
        <end position="324"/>
    </location>
</feature>
<sequence length="479" mass="53944">MREEVTSNLDDQSDSENSILEDFLRTEKENQELEGNEEDFLPSNTTDVYESVVSIQIRDSPTTAASVSNSQALAVSPENILPVTKRTEKPGPKAKKVANPSESEGEIELDEEIGERRDSRGSDIKKQGSSLKLKVGGHSIGGWATDLLSEEVYKKKQLKRRLSFQKKTSLALYLMVLTYKRKTDWWNISEVDIKKAIKQHLQENMSIRQAAEHDDFAASYVTDRPLDTSQEQANSPSSSRYDENDKQNDPTRPHTLPSQGSKVVFITPEDVRPSPKAALQKEIAKNNNRKNKDSPEKRSSCRIGKAKEIMPTQNKTDSEQEKGPQGIEAFFDSEDILKQDKEDSITALQNTTNDIELEILQCLKDGSVKLESFLNTSSSKHCDDIGPVSSEIELQSEGPGEVTIKKRNRKPAAKNVKKNETKRLKSEDKSFMGYRRSNGVVSQDMKSTKIKRTLYFQGVCTKKKPLVFIYKEESTSENV</sequence>
<feature type="compositionally biased region" description="Basic and acidic residues" evidence="1">
    <location>
        <begin position="114"/>
        <end position="126"/>
    </location>
</feature>
<name>A0A8K0CYB0_IGNLU</name>
<feature type="compositionally biased region" description="Basic and acidic residues" evidence="1">
    <location>
        <begin position="240"/>
        <end position="252"/>
    </location>
</feature>
<comment type="caution">
    <text evidence="2">The sequence shown here is derived from an EMBL/GenBank/DDBJ whole genome shotgun (WGS) entry which is preliminary data.</text>
</comment>
<dbReference type="AlphaFoldDB" id="A0A8K0CYB0"/>
<feature type="compositionally biased region" description="Polar residues" evidence="1">
    <location>
        <begin position="227"/>
        <end position="239"/>
    </location>
</feature>
<keyword evidence="3" id="KW-1185">Reference proteome</keyword>
<protein>
    <submittedName>
        <fullName evidence="2">Uncharacterized protein</fullName>
    </submittedName>
</protein>
<evidence type="ECO:0000313" key="2">
    <source>
        <dbReference type="EMBL" id="KAF2893651.1"/>
    </source>
</evidence>